<dbReference type="PROSITE" id="PS00073">
    <property type="entry name" value="ACYL_COA_DH_2"/>
    <property type="match status" value="1"/>
</dbReference>
<evidence type="ECO:0000313" key="10">
    <source>
        <dbReference type="EMBL" id="GER02962.1"/>
    </source>
</evidence>
<dbReference type="PANTHER" id="PTHR42803:SF3">
    <property type="entry name" value="ACYL-COA DEHYDROGENASE-RELATED"/>
    <property type="match status" value="1"/>
</dbReference>
<dbReference type="AlphaFoldDB" id="A0A5A7N3W0"/>
<dbReference type="Proteomes" id="UP000324996">
    <property type="component" value="Unassembled WGS sequence"/>
</dbReference>
<comment type="cofactor">
    <cofactor evidence="1 5">
        <name>FAD</name>
        <dbReference type="ChEBI" id="CHEBI:57692"/>
    </cofactor>
</comment>
<evidence type="ECO:0000256" key="4">
    <source>
        <dbReference type="ARBA" id="ARBA00022827"/>
    </source>
</evidence>
<gene>
    <name evidence="10" type="ORF">JCM17846_06440</name>
</gene>
<protein>
    <submittedName>
        <fullName evidence="10">Acyl-CoA dehydrogenase</fullName>
    </submittedName>
</protein>
<dbReference type="InterPro" id="IPR013786">
    <property type="entry name" value="AcylCoA_DH/ox_N"/>
</dbReference>
<dbReference type="EMBL" id="BKCN01000002">
    <property type="protein sequence ID" value="GER02962.1"/>
    <property type="molecule type" value="Genomic_DNA"/>
</dbReference>
<dbReference type="InterPro" id="IPR009100">
    <property type="entry name" value="AcylCoA_DH/oxidase_NM_dom_sf"/>
</dbReference>
<dbReference type="Pfam" id="PF12806">
    <property type="entry name" value="Acyl-CoA_dh_C"/>
    <property type="match status" value="1"/>
</dbReference>
<dbReference type="InterPro" id="IPR052166">
    <property type="entry name" value="Diverse_Acyl-CoA_DH"/>
</dbReference>
<dbReference type="InterPro" id="IPR037069">
    <property type="entry name" value="AcylCoA_DH/ox_N_sf"/>
</dbReference>
<dbReference type="InterPro" id="IPR009075">
    <property type="entry name" value="AcylCo_DH/oxidase_C"/>
</dbReference>
<dbReference type="Gene3D" id="1.10.540.10">
    <property type="entry name" value="Acyl-CoA dehydrogenase/oxidase, N-terminal domain"/>
    <property type="match status" value="1"/>
</dbReference>
<feature type="domain" description="Acyl-CoA oxidase/dehydrogenase middle" evidence="7">
    <location>
        <begin position="161"/>
        <end position="268"/>
    </location>
</feature>
<dbReference type="Gene3D" id="1.20.140.10">
    <property type="entry name" value="Butyryl-CoA Dehydrogenase, subunit A, domain 3"/>
    <property type="match status" value="1"/>
</dbReference>
<keyword evidence="5" id="KW-0560">Oxidoreductase</keyword>
<feature type="domain" description="Acyl-CoA dehydrogenase/oxidase C-terminal" evidence="6">
    <location>
        <begin position="284"/>
        <end position="449"/>
    </location>
</feature>
<evidence type="ECO:0000259" key="9">
    <source>
        <dbReference type="Pfam" id="PF12806"/>
    </source>
</evidence>
<feature type="domain" description="Acyl-CoA dehydrogenase/oxidase N-terminal" evidence="8">
    <location>
        <begin position="37"/>
        <end position="155"/>
    </location>
</feature>
<name>A0A5A7N3W0_9PROT</name>
<evidence type="ECO:0000256" key="1">
    <source>
        <dbReference type="ARBA" id="ARBA00001974"/>
    </source>
</evidence>
<dbReference type="InterPro" id="IPR036250">
    <property type="entry name" value="AcylCo_DH-like_C"/>
</dbReference>
<dbReference type="InterPro" id="IPR025878">
    <property type="entry name" value="Acyl-CoA_dh-like_C_dom"/>
</dbReference>
<keyword evidence="3 5" id="KW-0285">Flavoprotein</keyword>
<evidence type="ECO:0000313" key="11">
    <source>
        <dbReference type="Proteomes" id="UP000324996"/>
    </source>
</evidence>
<proteinExistence type="inferred from homology"/>
<comment type="similarity">
    <text evidence="2 5">Belongs to the acyl-CoA dehydrogenase family.</text>
</comment>
<reference evidence="10 11" key="1">
    <citation type="submission" date="2019-09" db="EMBL/GenBank/DDBJ databases">
        <title>NBRP : Genome information of microbial organism related human and environment.</title>
        <authorList>
            <person name="Hattori M."/>
            <person name="Oshima K."/>
            <person name="Inaba H."/>
            <person name="Suda W."/>
            <person name="Sakamoto M."/>
            <person name="Iino T."/>
            <person name="Kitahara M."/>
            <person name="Oshida Y."/>
            <person name="Iida T."/>
            <person name="Kudo T."/>
            <person name="Itoh T."/>
            <person name="Ohkuma M."/>
        </authorList>
    </citation>
    <scope>NUCLEOTIDE SEQUENCE [LARGE SCALE GENOMIC DNA]</scope>
    <source>
        <strain evidence="10 11">Q-1</strain>
    </source>
</reference>
<dbReference type="RefSeq" id="WP_042084275.1">
    <property type="nucleotide sequence ID" value="NZ_BKCN01000002.1"/>
</dbReference>
<dbReference type="Gene3D" id="2.40.110.10">
    <property type="entry name" value="Butyryl-CoA Dehydrogenase, subunit A, domain 2"/>
    <property type="match status" value="1"/>
</dbReference>
<sequence length="599" mass="65711">MDRIINRRDLAFQLYEMLDVEKLSHYPRFKDHDRATYEAVIDAAEKLAIDKFANHAHKSDEQEPQFDGDKVSLIPEVKEAMSAYLEGGFHLAHRDEDEGGMQLPLCISQAVAAIFTGANAATTAYPFLTIAAANLLTAHGDSWQKERFLKPMLEGRFFGTMCLSEPQAGSSLGDIRTKAVANADGSYQISGTKMWISGGDHDLSENIIHLVLAKIPGGPAGVKGISLFIVPKYRLDEQGQTLGSNDVALAGLNHKMGYRGTTNCLLNFGESGACQGFLVGKPHHGLGTMFHMMNEARIGVGLGATMMGYAGYLYSLDYARQRPQGRPVDAKDPEAPQVPIIAHADVRHMLLAQKSYVEGGLSLCLYCAHLLDHAQQSDDPKEKVDLLLLLDFLTPLAKAWPSEFCLEANKLGMQILGGYGYTRDYPLERLYRDNRLNPIHEGTNGIQSLDLLGRKVMADQGRAFHMVMERMGEAIGAAAKYPALEEFVAAMQGAVDLMSRVTMKLVGAAREGKTESFLANSHDYLLMTGHIVMAWMWLRQATSAAAAIEQASGDERAFYAGKLMTARYFFHHELPKTGPQAAFLASLDTTVLDMPDAGF</sequence>
<dbReference type="InterPro" id="IPR046373">
    <property type="entry name" value="Acyl-CoA_Oxase/DH_mid-dom_sf"/>
</dbReference>
<keyword evidence="11" id="KW-1185">Reference proteome</keyword>
<evidence type="ECO:0000259" key="7">
    <source>
        <dbReference type="Pfam" id="PF02770"/>
    </source>
</evidence>
<dbReference type="InterPro" id="IPR006091">
    <property type="entry name" value="Acyl-CoA_Oxase/DH_mid-dom"/>
</dbReference>
<dbReference type="GO" id="GO:0003995">
    <property type="term" value="F:acyl-CoA dehydrogenase activity"/>
    <property type="evidence" value="ECO:0007669"/>
    <property type="project" value="InterPro"/>
</dbReference>
<comment type="caution">
    <text evidence="10">The sequence shown here is derived from an EMBL/GenBank/DDBJ whole genome shotgun (WGS) entry which is preliminary data.</text>
</comment>
<evidence type="ECO:0000256" key="5">
    <source>
        <dbReference type="RuleBase" id="RU362125"/>
    </source>
</evidence>
<feature type="domain" description="Acetyl-CoA dehydrogenase-like C-terminal" evidence="9">
    <location>
        <begin position="473"/>
        <end position="595"/>
    </location>
</feature>
<evidence type="ECO:0000256" key="2">
    <source>
        <dbReference type="ARBA" id="ARBA00009347"/>
    </source>
</evidence>
<keyword evidence="4 5" id="KW-0274">FAD</keyword>
<organism evidence="10 11">
    <name type="scientific">Iodidimonas nitroreducens</name>
    <dbReference type="NCBI Taxonomy" id="1236968"/>
    <lineage>
        <taxon>Bacteria</taxon>
        <taxon>Pseudomonadati</taxon>
        <taxon>Pseudomonadota</taxon>
        <taxon>Alphaproteobacteria</taxon>
        <taxon>Iodidimonadales</taxon>
        <taxon>Iodidimonadaceae</taxon>
        <taxon>Iodidimonas</taxon>
    </lineage>
</organism>
<accession>A0A5A7N3W0</accession>
<dbReference type="GO" id="GO:0050660">
    <property type="term" value="F:flavin adenine dinucleotide binding"/>
    <property type="evidence" value="ECO:0007669"/>
    <property type="project" value="InterPro"/>
</dbReference>
<evidence type="ECO:0000259" key="8">
    <source>
        <dbReference type="Pfam" id="PF02771"/>
    </source>
</evidence>
<evidence type="ECO:0000256" key="3">
    <source>
        <dbReference type="ARBA" id="ARBA00022630"/>
    </source>
</evidence>
<evidence type="ECO:0000259" key="6">
    <source>
        <dbReference type="Pfam" id="PF00441"/>
    </source>
</evidence>
<dbReference type="SUPFAM" id="SSF56645">
    <property type="entry name" value="Acyl-CoA dehydrogenase NM domain-like"/>
    <property type="match status" value="1"/>
</dbReference>
<dbReference type="Pfam" id="PF02771">
    <property type="entry name" value="Acyl-CoA_dh_N"/>
    <property type="match status" value="1"/>
</dbReference>
<dbReference type="InterPro" id="IPR006089">
    <property type="entry name" value="Acyl-CoA_DH_CS"/>
</dbReference>
<dbReference type="Pfam" id="PF02770">
    <property type="entry name" value="Acyl-CoA_dh_M"/>
    <property type="match status" value="1"/>
</dbReference>
<dbReference type="Pfam" id="PF00441">
    <property type="entry name" value="Acyl-CoA_dh_1"/>
    <property type="match status" value="1"/>
</dbReference>
<dbReference type="PANTHER" id="PTHR42803">
    <property type="entry name" value="ACYL-COA DEHYDROGENASE"/>
    <property type="match status" value="1"/>
</dbReference>
<dbReference type="SUPFAM" id="SSF47203">
    <property type="entry name" value="Acyl-CoA dehydrogenase C-terminal domain-like"/>
    <property type="match status" value="1"/>
</dbReference>